<proteinExistence type="predicted"/>
<evidence type="ECO:0000256" key="5">
    <source>
        <dbReference type="ARBA" id="ARBA00023008"/>
    </source>
</evidence>
<evidence type="ECO:0000256" key="3">
    <source>
        <dbReference type="ARBA" id="ARBA00022723"/>
    </source>
</evidence>
<evidence type="ECO:0000259" key="9">
    <source>
        <dbReference type="Pfam" id="PF00127"/>
    </source>
</evidence>
<evidence type="ECO:0000256" key="6">
    <source>
        <dbReference type="ARBA" id="ARBA00023136"/>
    </source>
</evidence>
<dbReference type="PANTHER" id="PTHR34192">
    <property type="entry name" value="PLASTOCYANIN MAJOR ISOFORM, CHLOROPLASTIC-RELATED"/>
    <property type="match status" value="1"/>
</dbReference>
<dbReference type="GO" id="GO:0016020">
    <property type="term" value="C:membrane"/>
    <property type="evidence" value="ECO:0007669"/>
    <property type="project" value="UniProtKB-SubCell"/>
</dbReference>
<feature type="compositionally biased region" description="Low complexity" evidence="7">
    <location>
        <begin position="1"/>
        <end position="19"/>
    </location>
</feature>
<keyword evidence="2" id="KW-0813">Transport</keyword>
<keyword evidence="6 8" id="KW-0472">Membrane</keyword>
<keyword evidence="5" id="KW-0186">Copper</keyword>
<keyword evidence="4" id="KW-0249">Electron transport</keyword>
<dbReference type="InterPro" id="IPR028871">
    <property type="entry name" value="BlueCu_1_BS"/>
</dbReference>
<protein>
    <submittedName>
        <fullName evidence="10">Plastocyanin/azurin family copper-binding protein</fullName>
    </submittedName>
</protein>
<evidence type="ECO:0000256" key="4">
    <source>
        <dbReference type="ARBA" id="ARBA00022982"/>
    </source>
</evidence>
<dbReference type="SUPFAM" id="SSF49503">
    <property type="entry name" value="Cupredoxins"/>
    <property type="match status" value="1"/>
</dbReference>
<evidence type="ECO:0000313" key="11">
    <source>
        <dbReference type="Proteomes" id="UP001597034"/>
    </source>
</evidence>
<dbReference type="InterPro" id="IPR000923">
    <property type="entry name" value="BlueCu_1"/>
</dbReference>
<dbReference type="EMBL" id="JBHUDO010000004">
    <property type="protein sequence ID" value="MFD1647700.1"/>
    <property type="molecule type" value="Genomic_DNA"/>
</dbReference>
<sequence length="188" mass="19321">MTTATGASAVTSVGGTAAAQDGERHTVEMTDSLVFEPDSITIAPGDTIAWVNVGSIGHSVTAYEDEIPQDAEYFASGGFDAEGQARNSYTAGNTAAGDVPGGESFRHTFDVVGSYEYFCIPHEGVGMVGSIDVTPGGAPEGGDGPAIPTIPDTAWTLIVVTTVALLTVTGLAYIFIKYGGDYELGDEE</sequence>
<keyword evidence="8" id="KW-1133">Transmembrane helix</keyword>
<accession>A0ABD6DMZ1</accession>
<feature type="domain" description="Blue (type 1) copper" evidence="9">
    <location>
        <begin position="27"/>
        <end position="133"/>
    </location>
</feature>
<reference evidence="10 11" key="1">
    <citation type="journal article" date="2019" name="Int. J. Syst. Evol. Microbiol.">
        <title>The Global Catalogue of Microorganisms (GCM) 10K type strain sequencing project: providing services to taxonomists for standard genome sequencing and annotation.</title>
        <authorList>
            <consortium name="The Broad Institute Genomics Platform"/>
            <consortium name="The Broad Institute Genome Sequencing Center for Infectious Disease"/>
            <person name="Wu L."/>
            <person name="Ma J."/>
        </authorList>
    </citation>
    <scope>NUCLEOTIDE SEQUENCE [LARGE SCALE GENOMIC DNA]</scope>
    <source>
        <strain evidence="10 11">CGMCC 1.10390</strain>
    </source>
</reference>
<organism evidence="10 11">
    <name type="scientific">Haloarchaeobius litoreus</name>
    <dbReference type="NCBI Taxonomy" id="755306"/>
    <lineage>
        <taxon>Archaea</taxon>
        <taxon>Methanobacteriati</taxon>
        <taxon>Methanobacteriota</taxon>
        <taxon>Stenosarchaea group</taxon>
        <taxon>Halobacteria</taxon>
        <taxon>Halobacteriales</taxon>
        <taxon>Halorubellaceae</taxon>
        <taxon>Haloarchaeobius</taxon>
    </lineage>
</organism>
<gene>
    <name evidence="10" type="ORF">ACFSBL_18570</name>
</gene>
<feature type="region of interest" description="Disordered" evidence="7">
    <location>
        <begin position="1"/>
        <end position="24"/>
    </location>
</feature>
<dbReference type="PANTHER" id="PTHR34192:SF10">
    <property type="entry name" value="PLASTOCYANIN MAJOR ISOFORM, CHLOROPLASTIC-RELATED"/>
    <property type="match status" value="1"/>
</dbReference>
<keyword evidence="8" id="KW-0812">Transmembrane</keyword>
<dbReference type="InterPro" id="IPR008972">
    <property type="entry name" value="Cupredoxin"/>
</dbReference>
<dbReference type="PROSITE" id="PS00196">
    <property type="entry name" value="COPPER_BLUE"/>
    <property type="match status" value="1"/>
</dbReference>
<evidence type="ECO:0000256" key="7">
    <source>
        <dbReference type="SAM" id="MobiDB-lite"/>
    </source>
</evidence>
<evidence type="ECO:0000256" key="2">
    <source>
        <dbReference type="ARBA" id="ARBA00022448"/>
    </source>
</evidence>
<keyword evidence="11" id="KW-1185">Reference proteome</keyword>
<evidence type="ECO:0000313" key="10">
    <source>
        <dbReference type="EMBL" id="MFD1647700.1"/>
    </source>
</evidence>
<feature type="transmembrane region" description="Helical" evidence="8">
    <location>
        <begin position="154"/>
        <end position="176"/>
    </location>
</feature>
<dbReference type="Pfam" id="PF00127">
    <property type="entry name" value="Copper-bind"/>
    <property type="match status" value="1"/>
</dbReference>
<evidence type="ECO:0000256" key="1">
    <source>
        <dbReference type="ARBA" id="ARBA00004370"/>
    </source>
</evidence>
<dbReference type="GO" id="GO:0046872">
    <property type="term" value="F:metal ion binding"/>
    <property type="evidence" value="ECO:0007669"/>
    <property type="project" value="UniProtKB-KW"/>
</dbReference>
<dbReference type="Proteomes" id="UP001597034">
    <property type="component" value="Unassembled WGS sequence"/>
</dbReference>
<comment type="caution">
    <text evidence="10">The sequence shown here is derived from an EMBL/GenBank/DDBJ whole genome shotgun (WGS) entry which is preliminary data.</text>
</comment>
<keyword evidence="3" id="KW-0479">Metal-binding</keyword>
<comment type="subcellular location">
    <subcellularLocation>
        <location evidence="1">Membrane</location>
    </subcellularLocation>
</comment>
<dbReference type="Gene3D" id="2.60.40.420">
    <property type="entry name" value="Cupredoxins - blue copper proteins"/>
    <property type="match status" value="1"/>
</dbReference>
<dbReference type="AlphaFoldDB" id="A0ABD6DMZ1"/>
<dbReference type="RefSeq" id="WP_256401820.1">
    <property type="nucleotide sequence ID" value="NZ_JANHJR010000004.1"/>
</dbReference>
<evidence type="ECO:0000256" key="8">
    <source>
        <dbReference type="SAM" id="Phobius"/>
    </source>
</evidence>
<name>A0ABD6DMZ1_9EURY</name>